<dbReference type="EMBL" id="RDRB01000001">
    <property type="protein sequence ID" value="ROU03900.1"/>
    <property type="molecule type" value="Genomic_DNA"/>
</dbReference>
<accession>A0A3N2R8V0</accession>
<dbReference type="OrthoDB" id="9961875at2"/>
<gene>
    <name evidence="2" type="ORF">EAT49_00365</name>
</gene>
<protein>
    <submittedName>
        <fullName evidence="2">Uncharacterized protein</fullName>
    </submittedName>
</protein>
<comment type="caution">
    <text evidence="2">The sequence shown here is derived from an EMBL/GenBank/DDBJ whole genome shotgun (WGS) entry which is preliminary data.</text>
</comment>
<sequence length="99" mass="9926">MTQQLRLCCLTLSAALTALAASAETPKMEIQLSLVVDGDQVVGMSYSTASGPFVATAELATPAGVATGAIASVDPVTSIETEGVGFGLFSSPVGTHLPE</sequence>
<dbReference type="AlphaFoldDB" id="A0A3N2R8V0"/>
<proteinExistence type="predicted"/>
<reference evidence="2 3" key="1">
    <citation type="submission" date="2018-10" db="EMBL/GenBank/DDBJ databases">
        <title>Histidinibacterium lentulum gen. nov., sp. nov., a marine bacterium from the culture broth of Picochlorum sp. 122.</title>
        <authorList>
            <person name="Wang G."/>
        </authorList>
    </citation>
    <scope>NUCLEOTIDE SEQUENCE [LARGE SCALE GENOMIC DNA]</scope>
    <source>
        <strain evidence="2 3">B17</strain>
    </source>
</reference>
<feature type="signal peptide" evidence="1">
    <location>
        <begin position="1"/>
        <end position="20"/>
    </location>
</feature>
<feature type="chain" id="PRO_5018152528" evidence="1">
    <location>
        <begin position="21"/>
        <end position="99"/>
    </location>
</feature>
<name>A0A3N2R8V0_9RHOB</name>
<keyword evidence="1" id="KW-0732">Signal</keyword>
<dbReference type="RefSeq" id="WP_123640250.1">
    <property type="nucleotide sequence ID" value="NZ_ML119081.1"/>
</dbReference>
<keyword evidence="3" id="KW-1185">Reference proteome</keyword>
<evidence type="ECO:0000313" key="2">
    <source>
        <dbReference type="EMBL" id="ROU03900.1"/>
    </source>
</evidence>
<evidence type="ECO:0000256" key="1">
    <source>
        <dbReference type="SAM" id="SignalP"/>
    </source>
</evidence>
<evidence type="ECO:0000313" key="3">
    <source>
        <dbReference type="Proteomes" id="UP000268016"/>
    </source>
</evidence>
<organism evidence="2 3">
    <name type="scientific">Histidinibacterium lentulum</name>
    <dbReference type="NCBI Taxonomy" id="2480588"/>
    <lineage>
        <taxon>Bacteria</taxon>
        <taxon>Pseudomonadati</taxon>
        <taxon>Pseudomonadota</taxon>
        <taxon>Alphaproteobacteria</taxon>
        <taxon>Rhodobacterales</taxon>
        <taxon>Paracoccaceae</taxon>
        <taxon>Histidinibacterium</taxon>
    </lineage>
</organism>
<dbReference type="Proteomes" id="UP000268016">
    <property type="component" value="Unassembled WGS sequence"/>
</dbReference>